<evidence type="ECO:0000313" key="3">
    <source>
        <dbReference type="Proteomes" id="UP001153620"/>
    </source>
</evidence>
<dbReference type="OrthoDB" id="6359816at2759"/>
<dbReference type="EMBL" id="OU895877">
    <property type="protein sequence ID" value="CAG9797998.1"/>
    <property type="molecule type" value="Genomic_DNA"/>
</dbReference>
<dbReference type="SUPFAM" id="SSF54695">
    <property type="entry name" value="POZ domain"/>
    <property type="match status" value="1"/>
</dbReference>
<evidence type="ECO:0000313" key="2">
    <source>
        <dbReference type="EMBL" id="CAG9797998.1"/>
    </source>
</evidence>
<dbReference type="AlphaFoldDB" id="A0A9N9WJP0"/>
<name>A0A9N9WJP0_9DIPT</name>
<dbReference type="Pfam" id="PF00651">
    <property type="entry name" value="BTB"/>
    <property type="match status" value="1"/>
</dbReference>
<dbReference type="PANTHER" id="PTHR24410:SF23">
    <property type="entry name" value="BTB DOMAIN-CONTAINING PROTEIN-RELATED"/>
    <property type="match status" value="1"/>
</dbReference>
<dbReference type="InterPro" id="IPR011333">
    <property type="entry name" value="SKP1/BTB/POZ_sf"/>
</dbReference>
<dbReference type="InterPro" id="IPR051481">
    <property type="entry name" value="BTB-POZ/Galectin-3-binding"/>
</dbReference>
<evidence type="ECO:0000259" key="1">
    <source>
        <dbReference type="SMART" id="SM00225"/>
    </source>
</evidence>
<dbReference type="CDD" id="cd18186">
    <property type="entry name" value="BTB_POZ_ZBTB_KLHL-like"/>
    <property type="match status" value="1"/>
</dbReference>
<dbReference type="PANTHER" id="PTHR24410">
    <property type="entry name" value="HL07962P-RELATED"/>
    <property type="match status" value="1"/>
</dbReference>
<proteinExistence type="predicted"/>
<protein>
    <recommendedName>
        <fullName evidence="1">BTB domain-containing protein</fullName>
    </recommendedName>
</protein>
<dbReference type="InterPro" id="IPR000210">
    <property type="entry name" value="BTB/POZ_dom"/>
</dbReference>
<reference evidence="2" key="2">
    <citation type="submission" date="2022-10" db="EMBL/GenBank/DDBJ databases">
        <authorList>
            <consortium name="ENA_rothamsted_submissions"/>
            <consortium name="culmorum"/>
            <person name="King R."/>
        </authorList>
    </citation>
    <scope>NUCLEOTIDE SEQUENCE</scope>
</reference>
<organism evidence="2 3">
    <name type="scientific">Chironomus riparius</name>
    <dbReference type="NCBI Taxonomy" id="315576"/>
    <lineage>
        <taxon>Eukaryota</taxon>
        <taxon>Metazoa</taxon>
        <taxon>Ecdysozoa</taxon>
        <taxon>Arthropoda</taxon>
        <taxon>Hexapoda</taxon>
        <taxon>Insecta</taxon>
        <taxon>Pterygota</taxon>
        <taxon>Neoptera</taxon>
        <taxon>Endopterygota</taxon>
        <taxon>Diptera</taxon>
        <taxon>Nematocera</taxon>
        <taxon>Chironomoidea</taxon>
        <taxon>Chironomidae</taxon>
        <taxon>Chironominae</taxon>
        <taxon>Chironomus</taxon>
    </lineage>
</organism>
<dbReference type="SMART" id="SM00225">
    <property type="entry name" value="BTB"/>
    <property type="match status" value="1"/>
</dbReference>
<keyword evidence="3" id="KW-1185">Reference proteome</keyword>
<dbReference type="Gene3D" id="3.30.710.10">
    <property type="entry name" value="Potassium Channel Kv1.1, Chain A"/>
    <property type="match status" value="1"/>
</dbReference>
<feature type="domain" description="BTB" evidence="1">
    <location>
        <begin position="22"/>
        <end position="116"/>
    </location>
</feature>
<reference evidence="2" key="1">
    <citation type="submission" date="2022-01" db="EMBL/GenBank/DDBJ databases">
        <authorList>
            <person name="King R."/>
        </authorList>
    </citation>
    <scope>NUCLEOTIDE SEQUENCE</scope>
</reference>
<gene>
    <name evidence="2" type="ORF">CHIRRI_LOCUS983</name>
</gene>
<sequence length="195" mass="22432">MKAVKLEKNCEFAEYFNNKLYSDCVVISSCDKKFRTHKIILSKNEFFRKKLASDNLKVSALNLPETADILEDLLYYLYTGSIKGSCNNIKDLLLAAKKYSFTDLEATMARNLMNSLCANNAVQYLLFAHKQELKDSVNEITDFIANDLKGVMQTADWKLLDPEEHARLKDKIIETYIRFNEANIVESSMCEQLML</sequence>
<dbReference type="Proteomes" id="UP001153620">
    <property type="component" value="Chromosome 1"/>
</dbReference>
<accession>A0A9N9WJP0</accession>